<dbReference type="RefSeq" id="WP_119757280.1">
    <property type="nucleotide sequence ID" value="NZ_CP032382.1"/>
</dbReference>
<name>A0A385SU36_9BACT</name>
<dbReference type="PROSITE" id="PS51257">
    <property type="entry name" value="PROKAR_LIPOPROTEIN"/>
    <property type="match status" value="1"/>
</dbReference>
<evidence type="ECO:0008006" key="3">
    <source>
        <dbReference type="Google" id="ProtNLM"/>
    </source>
</evidence>
<dbReference type="KEGG" id="chk:D4L85_27290"/>
<reference evidence="2" key="1">
    <citation type="submission" date="2018-09" db="EMBL/GenBank/DDBJ databases">
        <title>Chryseolinea sp. KIS68-18 isolated from soil.</title>
        <authorList>
            <person name="Weon H.-Y."/>
            <person name="Kwon S.-W."/>
            <person name="Lee S.A."/>
        </authorList>
    </citation>
    <scope>NUCLEOTIDE SEQUENCE [LARGE SCALE GENOMIC DNA]</scope>
    <source>
        <strain evidence="2">KIS68-18</strain>
    </source>
</reference>
<sequence length="152" mass="17575">MKGLQVIIFLTTALGLLTGCNVKDKLEKMDKAKADSEFIMNNLTKPDITDRFPEKYFPKQQVKPFIDTLTKHCDFGNKRGKFVDFFTMSINGASKTAYIYEYILNCDSLRFIYIYDFDTKEPELQNFKIEGIEIENKMIIDPSKQLLNSGTE</sequence>
<organism evidence="1 2">
    <name type="scientific">Chryseolinea soli</name>
    <dbReference type="NCBI Taxonomy" id="2321403"/>
    <lineage>
        <taxon>Bacteria</taxon>
        <taxon>Pseudomonadati</taxon>
        <taxon>Bacteroidota</taxon>
        <taxon>Cytophagia</taxon>
        <taxon>Cytophagales</taxon>
        <taxon>Fulvivirgaceae</taxon>
        <taxon>Chryseolinea</taxon>
    </lineage>
</organism>
<accession>A0A385SU36</accession>
<keyword evidence="2" id="KW-1185">Reference proteome</keyword>
<dbReference type="OrthoDB" id="1360884at2"/>
<dbReference type="Proteomes" id="UP000266183">
    <property type="component" value="Chromosome"/>
</dbReference>
<evidence type="ECO:0000313" key="1">
    <source>
        <dbReference type="EMBL" id="AYB34056.1"/>
    </source>
</evidence>
<dbReference type="AlphaFoldDB" id="A0A385SU36"/>
<gene>
    <name evidence="1" type="ORF">D4L85_27290</name>
</gene>
<evidence type="ECO:0000313" key="2">
    <source>
        <dbReference type="Proteomes" id="UP000266183"/>
    </source>
</evidence>
<dbReference type="EMBL" id="CP032382">
    <property type="protein sequence ID" value="AYB34056.1"/>
    <property type="molecule type" value="Genomic_DNA"/>
</dbReference>
<protein>
    <recommendedName>
        <fullName evidence="3">Lipoprotein</fullName>
    </recommendedName>
</protein>
<proteinExistence type="predicted"/>